<evidence type="ECO:0000256" key="1">
    <source>
        <dbReference type="ARBA" id="ARBA00022527"/>
    </source>
</evidence>
<evidence type="ECO:0000256" key="2">
    <source>
        <dbReference type="ARBA" id="ARBA00022679"/>
    </source>
</evidence>
<feature type="binding site" evidence="7">
    <location>
        <position position="125"/>
    </location>
    <ligand>
        <name>ATP</name>
        <dbReference type="ChEBI" id="CHEBI:30616"/>
    </ligand>
</feature>
<dbReference type="PROSITE" id="PS00108">
    <property type="entry name" value="PROTEIN_KINASE_ST"/>
    <property type="match status" value="1"/>
</dbReference>
<reference evidence="11 12" key="1">
    <citation type="submission" date="2014-09" db="EMBL/GenBank/DDBJ databases">
        <authorList>
            <person name="Magalhaes I.L.F."/>
            <person name="Oliveira U."/>
            <person name="Santos F.R."/>
            <person name="Vidigal T.H.D.A."/>
            <person name="Brescovit A.D."/>
            <person name="Santos A.J."/>
        </authorList>
    </citation>
    <scope>NUCLEOTIDE SEQUENCE [LARGE SCALE GENOMIC DNA]</scope>
</reference>
<keyword evidence="2" id="KW-0808">Transferase</keyword>
<protein>
    <submittedName>
        <fullName evidence="11">Pkinase-domain-containing protein</fullName>
    </submittedName>
</protein>
<evidence type="ECO:0000259" key="10">
    <source>
        <dbReference type="PROSITE" id="PS50011"/>
    </source>
</evidence>
<dbReference type="GO" id="GO:0004712">
    <property type="term" value="F:protein serine/threonine/tyrosine kinase activity"/>
    <property type="evidence" value="ECO:0007669"/>
    <property type="project" value="UniProtKB-ARBA"/>
</dbReference>
<feature type="compositionally biased region" description="Basic residues" evidence="9">
    <location>
        <begin position="1"/>
        <end position="10"/>
    </location>
</feature>
<dbReference type="PROSITE" id="PS00107">
    <property type="entry name" value="PROTEIN_KINASE_ATP"/>
    <property type="match status" value="1"/>
</dbReference>
<comment type="similarity">
    <text evidence="6">Belongs to the protein kinase superfamily. STE Ser/Thr protein kinase family. MAP kinase kinase subfamily.</text>
</comment>
<dbReference type="InterPro" id="IPR017441">
    <property type="entry name" value="Protein_kinase_ATP_BS"/>
</dbReference>
<evidence type="ECO:0000256" key="5">
    <source>
        <dbReference type="ARBA" id="ARBA00022840"/>
    </source>
</evidence>
<evidence type="ECO:0000256" key="9">
    <source>
        <dbReference type="SAM" id="MobiDB-lite"/>
    </source>
</evidence>
<proteinExistence type="inferred from homology"/>
<evidence type="ECO:0000256" key="4">
    <source>
        <dbReference type="ARBA" id="ARBA00022777"/>
    </source>
</evidence>
<dbReference type="Gene3D" id="3.30.200.20">
    <property type="entry name" value="Phosphorylase Kinase, domain 1"/>
    <property type="match status" value="1"/>
</dbReference>
<evidence type="ECO:0000256" key="6">
    <source>
        <dbReference type="ARBA" id="ARBA00038035"/>
    </source>
</evidence>
<dbReference type="AlphaFoldDB" id="A0A0P1BM69"/>
<dbReference type="CDD" id="cd06620">
    <property type="entry name" value="PKc_Byr1_like"/>
    <property type="match status" value="1"/>
</dbReference>
<dbReference type="GO" id="GO:0004674">
    <property type="term" value="F:protein serine/threonine kinase activity"/>
    <property type="evidence" value="ECO:0007669"/>
    <property type="project" value="UniProtKB-KW"/>
</dbReference>
<dbReference type="Pfam" id="PF00069">
    <property type="entry name" value="Pkinase"/>
    <property type="match status" value="1"/>
</dbReference>
<evidence type="ECO:0000256" key="8">
    <source>
        <dbReference type="RuleBase" id="RU000304"/>
    </source>
</evidence>
<keyword evidence="5 7" id="KW-0067">ATP-binding</keyword>
<evidence type="ECO:0000256" key="7">
    <source>
        <dbReference type="PROSITE-ProRule" id="PRU10141"/>
    </source>
</evidence>
<feature type="region of interest" description="Disordered" evidence="9">
    <location>
        <begin position="295"/>
        <end position="337"/>
    </location>
</feature>
<dbReference type="OrthoDB" id="10252354at2759"/>
<evidence type="ECO:0000256" key="3">
    <source>
        <dbReference type="ARBA" id="ARBA00022741"/>
    </source>
</evidence>
<dbReference type="SUPFAM" id="SSF56112">
    <property type="entry name" value="Protein kinase-like (PK-like)"/>
    <property type="match status" value="1"/>
</dbReference>
<dbReference type="SMART" id="SM00220">
    <property type="entry name" value="S_TKc"/>
    <property type="match status" value="1"/>
</dbReference>
<accession>A0A0P1BM69</accession>
<dbReference type="InterPro" id="IPR000719">
    <property type="entry name" value="Prot_kinase_dom"/>
</dbReference>
<dbReference type="PROSITE" id="PS50011">
    <property type="entry name" value="PROTEIN_KINASE_DOM"/>
    <property type="match status" value="1"/>
</dbReference>
<dbReference type="InterPro" id="IPR050915">
    <property type="entry name" value="MAP_kinase_kinase"/>
</dbReference>
<dbReference type="Gene3D" id="1.10.510.10">
    <property type="entry name" value="Transferase(Phosphotransferase) domain 1"/>
    <property type="match status" value="1"/>
</dbReference>
<dbReference type="PANTHER" id="PTHR47448">
    <property type="entry name" value="DUAL SPECIFICITY MITOGEN-ACTIVATED PROTEIN KINASE KINASE DSOR1-LIKE PROTEIN"/>
    <property type="match status" value="1"/>
</dbReference>
<name>A0A0P1BM69_9BASI</name>
<evidence type="ECO:0000313" key="11">
    <source>
        <dbReference type="EMBL" id="CEH16798.1"/>
    </source>
</evidence>
<organism evidence="11 12">
    <name type="scientific">Ceraceosorus bombacis</name>
    <dbReference type="NCBI Taxonomy" id="401625"/>
    <lineage>
        <taxon>Eukaryota</taxon>
        <taxon>Fungi</taxon>
        <taxon>Dikarya</taxon>
        <taxon>Basidiomycota</taxon>
        <taxon>Ustilaginomycotina</taxon>
        <taxon>Exobasidiomycetes</taxon>
        <taxon>Ceraceosorales</taxon>
        <taxon>Ceraceosoraceae</taxon>
        <taxon>Ceraceosorus</taxon>
    </lineage>
</organism>
<keyword evidence="4 11" id="KW-0418">Kinase</keyword>
<dbReference type="EMBL" id="CCYA01000391">
    <property type="protein sequence ID" value="CEH16798.1"/>
    <property type="molecule type" value="Genomic_DNA"/>
</dbReference>
<dbReference type="InterPro" id="IPR049613">
    <property type="entry name" value="Byr1-like_cat"/>
</dbReference>
<dbReference type="FunFam" id="3.30.200.20:FF:000040">
    <property type="entry name" value="Dual specificity mitogen-activated protein kinase kinase"/>
    <property type="match status" value="1"/>
</dbReference>
<keyword evidence="1 8" id="KW-0723">Serine/threonine-protein kinase</keyword>
<feature type="domain" description="Protein kinase" evidence="10">
    <location>
        <begin position="96"/>
        <end position="399"/>
    </location>
</feature>
<dbReference type="GO" id="GO:0005524">
    <property type="term" value="F:ATP binding"/>
    <property type="evidence" value="ECO:0007669"/>
    <property type="project" value="UniProtKB-UniRule"/>
</dbReference>
<feature type="region of interest" description="Disordered" evidence="9">
    <location>
        <begin position="1"/>
        <end position="39"/>
    </location>
</feature>
<dbReference type="InterPro" id="IPR008271">
    <property type="entry name" value="Ser/Thr_kinase_AS"/>
</dbReference>
<evidence type="ECO:0000313" key="12">
    <source>
        <dbReference type="Proteomes" id="UP000054845"/>
    </source>
</evidence>
<keyword evidence="3 7" id="KW-0547">Nucleotide-binding</keyword>
<keyword evidence="12" id="KW-1185">Reference proteome</keyword>
<dbReference type="Proteomes" id="UP000054845">
    <property type="component" value="Unassembled WGS sequence"/>
</dbReference>
<feature type="compositionally biased region" description="Low complexity" evidence="9">
    <location>
        <begin position="21"/>
        <end position="39"/>
    </location>
</feature>
<dbReference type="STRING" id="401625.A0A0P1BM69"/>
<dbReference type="GO" id="GO:0000165">
    <property type="term" value="P:MAPK cascade"/>
    <property type="evidence" value="ECO:0007669"/>
    <property type="project" value="UniProtKB-ARBA"/>
</dbReference>
<sequence length="417" mass="45115">MSSIRKKRNFKGLALAESPLSTPSPGQASGSSGPSAGLVSSQAVKARGLPGVGLGAGASAEIDPSSGANYHNKLSEQLANLELGIEYKLDLKNEDLKHLSDLGSGNSGTVSKVLHEKSATTMAKKVVFIDAKPTVRKQILRELQILHECNSKYIVSFYGAYLSEPHICMCMEFMDKTSLDNIYKKWGPVPVDVLGKVIVVVVHGLTYLYDVHRIIHRDVKPSNILVNGQGQIKICDFGVSGELINSIADTFVGTSTYMSPERIQGDQYSVKSDVWSLGISVIELALGRFPFANPAEDSDDEIPEELRGTLSPTKPDGLSQAASRPKRTDGGARAGVSLEGSGAQMSILDLLQHIVNEPPPRLPEDSKFPKAMHECIDLCLIKDPSARPSPKDLTVHPYVKESEETKVDLKAWVDTLV</sequence>
<dbReference type="InterPro" id="IPR011009">
    <property type="entry name" value="Kinase-like_dom_sf"/>
</dbReference>
<dbReference type="PANTHER" id="PTHR47448:SF1">
    <property type="entry name" value="SERINE_THREONINE-PROTEIN KINASE STE7 HOMOLOG"/>
    <property type="match status" value="1"/>
</dbReference>